<proteinExistence type="predicted"/>
<reference evidence="4" key="1">
    <citation type="submission" date="2016-06" db="EMBL/GenBank/DDBJ databases">
        <authorList>
            <person name="Varghese N."/>
            <person name="Submissions Spin"/>
        </authorList>
    </citation>
    <scope>NUCLEOTIDE SEQUENCE [LARGE SCALE GENOMIC DNA]</scope>
    <source>
        <strain evidence="4">DSM 44100</strain>
    </source>
</reference>
<dbReference type="InterPro" id="IPR028087">
    <property type="entry name" value="Tad_N"/>
</dbReference>
<dbReference type="RefSeq" id="WP_091237213.1">
    <property type="nucleotide sequence ID" value="NZ_FMCU01000001.1"/>
</dbReference>
<keyword evidence="1" id="KW-1133">Transmembrane helix</keyword>
<dbReference type="Proteomes" id="UP000198797">
    <property type="component" value="Unassembled WGS sequence"/>
</dbReference>
<dbReference type="EMBL" id="FMCU01000001">
    <property type="protein sequence ID" value="SCE63768.1"/>
    <property type="molecule type" value="Genomic_DNA"/>
</dbReference>
<evidence type="ECO:0000313" key="3">
    <source>
        <dbReference type="EMBL" id="SCE63768.1"/>
    </source>
</evidence>
<sequence>MNTSSARRRARRSAQRADRGAVTAFTVVWLVAALLLGGLVLDAGLAVSTKVNARSVANAAARAGARELDVAALRTTGVVRLDPAKARTAAASWIARAGLPGTVTVTATTVTVSVTTSRPTQLLGLAGIGSIAVHSTVTADAIVPN</sequence>
<keyword evidence="4" id="KW-1185">Reference proteome</keyword>
<accession>A0A1C4TWE5</accession>
<gene>
    <name evidence="3" type="ORF">GA0070216_10133</name>
</gene>
<name>A0A1C4TWE5_9ACTN</name>
<dbReference type="STRING" id="121616.GA0070216_10133"/>
<feature type="domain" description="Putative Flp pilus-assembly TadG-like N-terminal" evidence="2">
    <location>
        <begin position="20"/>
        <end position="66"/>
    </location>
</feature>
<protein>
    <submittedName>
        <fullName evidence="3">Putative Flp pilus-assembly TadE/G-like</fullName>
    </submittedName>
</protein>
<feature type="transmembrane region" description="Helical" evidence="1">
    <location>
        <begin position="21"/>
        <end position="41"/>
    </location>
</feature>
<dbReference type="AlphaFoldDB" id="A0A1C4TWE5"/>
<keyword evidence="1" id="KW-0472">Membrane</keyword>
<keyword evidence="1" id="KW-0812">Transmembrane</keyword>
<organism evidence="3 4">
    <name type="scientific">Micromonospora matsumotoense</name>
    <dbReference type="NCBI Taxonomy" id="121616"/>
    <lineage>
        <taxon>Bacteria</taxon>
        <taxon>Bacillati</taxon>
        <taxon>Actinomycetota</taxon>
        <taxon>Actinomycetes</taxon>
        <taxon>Micromonosporales</taxon>
        <taxon>Micromonosporaceae</taxon>
        <taxon>Micromonospora</taxon>
    </lineage>
</organism>
<evidence type="ECO:0000313" key="4">
    <source>
        <dbReference type="Proteomes" id="UP000198797"/>
    </source>
</evidence>
<dbReference type="Pfam" id="PF13400">
    <property type="entry name" value="Tad"/>
    <property type="match status" value="1"/>
</dbReference>
<evidence type="ECO:0000259" key="2">
    <source>
        <dbReference type="Pfam" id="PF13400"/>
    </source>
</evidence>
<evidence type="ECO:0000256" key="1">
    <source>
        <dbReference type="SAM" id="Phobius"/>
    </source>
</evidence>